<feature type="transmembrane region" description="Helical" evidence="5">
    <location>
        <begin position="63"/>
        <end position="82"/>
    </location>
</feature>
<keyword evidence="2 5" id="KW-0812">Transmembrane</keyword>
<feature type="transmembrane region" description="Helical" evidence="5">
    <location>
        <begin position="260"/>
        <end position="283"/>
    </location>
</feature>
<protein>
    <submittedName>
        <fullName evidence="7">MFS transporter</fullName>
    </submittedName>
</protein>
<dbReference type="Pfam" id="PF07690">
    <property type="entry name" value="MFS_1"/>
    <property type="match status" value="1"/>
</dbReference>
<dbReference type="PANTHER" id="PTHR23542:SF1">
    <property type="entry name" value="MAJOR FACILITATOR SUPERFAMILY (MFS) PROFILE DOMAIN-CONTAINING PROTEIN"/>
    <property type="match status" value="1"/>
</dbReference>
<feature type="transmembrane region" description="Helical" evidence="5">
    <location>
        <begin position="345"/>
        <end position="363"/>
    </location>
</feature>
<dbReference type="PROSITE" id="PS50850">
    <property type="entry name" value="MFS"/>
    <property type="match status" value="1"/>
</dbReference>
<gene>
    <name evidence="7" type="ORF">GCM10009760_26820</name>
</gene>
<sequence>MLLLGSLIKIPLVAVPLVLTLHLTTTRHLGYAQAGLVIALWTAGAAVGSPFQGRRIDRHGLRPVLIVAAVGQALFWGFAAGLPYPALLVAAPLSGLVLVQGSTISRLAITGLVPEESRHTAFAVDSLLTTVSYLTGPSLAVLLATQTSTALAVRGLGLLLVVNFLVVTVRNPRVRPRAEDRPSDAPLPSLRQWLNRGLIATCACALAAGMFASGTELGIVGALRQHGQTAWIGPVLVGVALGSMAGGLVYGSLSRRPPAALTVAALGAVTIPVGLAGGVPWLALAMLPAALLNAPAFASTATAASTFAVSGARASALSLYSTATAAGAALGGPVVGTALDHGGTSWGFAAVGLFILLVSLSAVPAMRPRAVAVPALSDTSAHLAKESL</sequence>
<dbReference type="InterPro" id="IPR036259">
    <property type="entry name" value="MFS_trans_sf"/>
</dbReference>
<evidence type="ECO:0000256" key="1">
    <source>
        <dbReference type="ARBA" id="ARBA00004651"/>
    </source>
</evidence>
<keyword evidence="8" id="KW-1185">Reference proteome</keyword>
<dbReference type="PANTHER" id="PTHR23542">
    <property type="match status" value="1"/>
</dbReference>
<comment type="subcellular location">
    <subcellularLocation>
        <location evidence="1">Cell membrane</location>
        <topology evidence="1">Multi-pass membrane protein</topology>
    </subcellularLocation>
</comment>
<dbReference type="Proteomes" id="UP001422759">
    <property type="component" value="Unassembled WGS sequence"/>
</dbReference>
<dbReference type="InterPro" id="IPR020846">
    <property type="entry name" value="MFS_dom"/>
</dbReference>
<evidence type="ECO:0000256" key="3">
    <source>
        <dbReference type="ARBA" id="ARBA00022989"/>
    </source>
</evidence>
<dbReference type="EMBL" id="BAAANT010000012">
    <property type="protein sequence ID" value="GAA2142052.1"/>
    <property type="molecule type" value="Genomic_DNA"/>
</dbReference>
<evidence type="ECO:0000313" key="7">
    <source>
        <dbReference type="EMBL" id="GAA2142052.1"/>
    </source>
</evidence>
<reference evidence="7 8" key="1">
    <citation type="journal article" date="2019" name="Int. J. Syst. Evol. Microbiol.">
        <title>The Global Catalogue of Microorganisms (GCM) 10K type strain sequencing project: providing services to taxonomists for standard genome sequencing and annotation.</title>
        <authorList>
            <consortium name="The Broad Institute Genomics Platform"/>
            <consortium name="The Broad Institute Genome Sequencing Center for Infectious Disease"/>
            <person name="Wu L."/>
            <person name="Ma J."/>
        </authorList>
    </citation>
    <scope>NUCLEOTIDE SEQUENCE [LARGE SCALE GENOMIC DNA]</scope>
    <source>
        <strain evidence="7 8">JCM 14560</strain>
    </source>
</reference>
<evidence type="ECO:0000256" key="5">
    <source>
        <dbReference type="SAM" id="Phobius"/>
    </source>
</evidence>
<feature type="transmembrane region" description="Helical" evidence="5">
    <location>
        <begin position="151"/>
        <end position="172"/>
    </location>
</feature>
<feature type="domain" description="Major facilitator superfamily (MFS) profile" evidence="6">
    <location>
        <begin position="1"/>
        <end position="175"/>
    </location>
</feature>
<dbReference type="Gene3D" id="1.20.1250.20">
    <property type="entry name" value="MFS general substrate transporter like domains"/>
    <property type="match status" value="1"/>
</dbReference>
<feature type="transmembrane region" description="Helical" evidence="5">
    <location>
        <begin position="231"/>
        <end position="253"/>
    </location>
</feature>
<proteinExistence type="predicted"/>
<feature type="transmembrane region" description="Helical" evidence="5">
    <location>
        <begin position="317"/>
        <end position="339"/>
    </location>
</feature>
<name>A0ABN2ZH16_9ACTN</name>
<keyword evidence="4 5" id="KW-0472">Membrane</keyword>
<accession>A0ABN2ZH16</accession>
<dbReference type="SUPFAM" id="SSF103473">
    <property type="entry name" value="MFS general substrate transporter"/>
    <property type="match status" value="1"/>
</dbReference>
<evidence type="ECO:0000259" key="6">
    <source>
        <dbReference type="PROSITE" id="PS50850"/>
    </source>
</evidence>
<keyword evidence="3 5" id="KW-1133">Transmembrane helix</keyword>
<dbReference type="InterPro" id="IPR011701">
    <property type="entry name" value="MFS"/>
</dbReference>
<evidence type="ECO:0000256" key="4">
    <source>
        <dbReference type="ARBA" id="ARBA00023136"/>
    </source>
</evidence>
<evidence type="ECO:0000256" key="2">
    <source>
        <dbReference type="ARBA" id="ARBA00022692"/>
    </source>
</evidence>
<evidence type="ECO:0000313" key="8">
    <source>
        <dbReference type="Proteomes" id="UP001422759"/>
    </source>
</evidence>
<feature type="transmembrane region" description="Helical" evidence="5">
    <location>
        <begin position="193"/>
        <end position="211"/>
    </location>
</feature>
<feature type="transmembrane region" description="Helical" evidence="5">
    <location>
        <begin position="30"/>
        <end position="51"/>
    </location>
</feature>
<feature type="transmembrane region" description="Helical" evidence="5">
    <location>
        <begin position="289"/>
        <end position="310"/>
    </location>
</feature>
<comment type="caution">
    <text evidence="7">The sequence shown here is derived from an EMBL/GenBank/DDBJ whole genome shotgun (WGS) entry which is preliminary data.</text>
</comment>
<organism evidence="7 8">
    <name type="scientific">Kitasatospora kazusensis</name>
    <dbReference type="NCBI Taxonomy" id="407974"/>
    <lineage>
        <taxon>Bacteria</taxon>
        <taxon>Bacillati</taxon>
        <taxon>Actinomycetota</taxon>
        <taxon>Actinomycetes</taxon>
        <taxon>Kitasatosporales</taxon>
        <taxon>Streptomycetaceae</taxon>
        <taxon>Kitasatospora</taxon>
    </lineage>
</organism>